<dbReference type="InterPro" id="IPR027417">
    <property type="entry name" value="P-loop_NTPase"/>
</dbReference>
<proteinExistence type="predicted"/>
<dbReference type="EMBL" id="DVMJ01000066">
    <property type="protein sequence ID" value="HIU13996.1"/>
    <property type="molecule type" value="Genomic_DNA"/>
</dbReference>
<dbReference type="GO" id="GO:0003677">
    <property type="term" value="F:DNA binding"/>
    <property type="evidence" value="ECO:0007669"/>
    <property type="project" value="InterPro"/>
</dbReference>
<dbReference type="CDD" id="cd09126">
    <property type="entry name" value="PLDc_C_DEXD_like"/>
    <property type="match status" value="1"/>
</dbReference>
<evidence type="ECO:0000256" key="3">
    <source>
        <dbReference type="ARBA" id="ARBA00022806"/>
    </source>
</evidence>
<evidence type="ECO:0000313" key="7">
    <source>
        <dbReference type="Proteomes" id="UP000824175"/>
    </source>
</evidence>
<dbReference type="InterPro" id="IPR006935">
    <property type="entry name" value="Helicase/UvrB_N"/>
</dbReference>
<accession>A0A9D1HPS1</accession>
<dbReference type="GO" id="GO:0016787">
    <property type="term" value="F:hydrolase activity"/>
    <property type="evidence" value="ECO:0007669"/>
    <property type="project" value="UniProtKB-KW"/>
</dbReference>
<dbReference type="InterPro" id="IPR050615">
    <property type="entry name" value="ATP-dep_DNA_Helicase"/>
</dbReference>
<keyword evidence="4" id="KW-0067">ATP-binding</keyword>
<comment type="caution">
    <text evidence="6">The sequence shown here is derived from an EMBL/GenBank/DDBJ whole genome shotgun (WGS) entry which is preliminary data.</text>
</comment>
<dbReference type="GO" id="GO:0005524">
    <property type="term" value="F:ATP binding"/>
    <property type="evidence" value="ECO:0007669"/>
    <property type="project" value="UniProtKB-KW"/>
</dbReference>
<keyword evidence="1" id="KW-0547">Nucleotide-binding</keyword>
<evidence type="ECO:0000256" key="2">
    <source>
        <dbReference type="ARBA" id="ARBA00022801"/>
    </source>
</evidence>
<dbReference type="Gene3D" id="3.40.50.300">
    <property type="entry name" value="P-loop containing nucleotide triphosphate hydrolases"/>
    <property type="match status" value="2"/>
</dbReference>
<dbReference type="CDD" id="cd18785">
    <property type="entry name" value="SF2_C"/>
    <property type="match status" value="1"/>
</dbReference>
<dbReference type="PANTHER" id="PTHR11274">
    <property type="entry name" value="RAD25/XP-B DNA REPAIR HELICASE"/>
    <property type="match status" value="1"/>
</dbReference>
<dbReference type="CDD" id="cd17926">
    <property type="entry name" value="DEXHc_RE"/>
    <property type="match status" value="1"/>
</dbReference>
<dbReference type="PANTHER" id="PTHR11274:SF0">
    <property type="entry name" value="GENERAL TRANSCRIPTION AND DNA REPAIR FACTOR IIH HELICASE SUBUNIT XPB"/>
    <property type="match status" value="1"/>
</dbReference>
<dbReference type="AlphaFoldDB" id="A0A9D1HPS1"/>
<evidence type="ECO:0000313" key="6">
    <source>
        <dbReference type="EMBL" id="HIU13996.1"/>
    </source>
</evidence>
<organism evidence="6 7">
    <name type="scientific">Candidatus Fimiplasma intestinipullorum</name>
    <dbReference type="NCBI Taxonomy" id="2840825"/>
    <lineage>
        <taxon>Bacteria</taxon>
        <taxon>Bacillati</taxon>
        <taxon>Bacillota</taxon>
        <taxon>Clostridia</taxon>
        <taxon>Eubacteriales</taxon>
        <taxon>Candidatus Fimiplasma</taxon>
    </lineage>
</organism>
<evidence type="ECO:0000256" key="1">
    <source>
        <dbReference type="ARBA" id="ARBA00022741"/>
    </source>
</evidence>
<dbReference type="PROSITE" id="PS51192">
    <property type="entry name" value="HELICASE_ATP_BIND_1"/>
    <property type="match status" value="1"/>
</dbReference>
<dbReference type="InterPro" id="IPR014001">
    <property type="entry name" value="Helicase_ATP-bd"/>
</dbReference>
<sequence length="562" mass="65044">MELLEDAGISYQIEDLRERGKAIHVDFIGQLYPPQHEAANALLTENIGILAASTAFGKTIVGAYLVASRRVNTLILVHTREILQQWKDSLEHFLDIHEDLPTYKTPTGRIKQRDSCIGELYSGQNKLTGIVDVAMISSLLKNGEVLPENKQYGMVIMDECHHAPAPRNERVLNEVNAYYVYGLTATPYRDDGLKKRIFMQFGPIRYRYTAKDRARDQGIGHYVYPRFTLVTDIGNDKKNYNESVKYICENERRLQMIIDDVKNCIQAGRTPLVLSHYKDYARRLYDNLVGVDDHLILLEGGRSNTERKAIRKQMDEIPDDQTVIVVAINKYVGEGFNYPRLDTMMLTTPFRFEGNGEQYAGRLNRDYVGKKDVVIYDYVDCHMAMFNRMYHQRMKIYKKIGYKLLQPDRPKQELTQMIYTGDSYRFYLEQDKLSANREIIICSPKLQQSKVNTYLELLQPVLERGIHVGLVTINVARHDPAYQPTVEHCIIQLKMAGVQVDCVDQLFEHYVLVDRAIVWYGNANILTKGREDDEMIRIIDTKFAEELLYVTHINSNNERNHH</sequence>
<dbReference type="SUPFAM" id="SSF52540">
    <property type="entry name" value="P-loop containing nucleoside triphosphate hydrolases"/>
    <property type="match status" value="2"/>
</dbReference>
<protein>
    <submittedName>
        <fullName evidence="6">DEAD/DEAH box helicase family protein</fullName>
    </submittedName>
</protein>
<dbReference type="Pfam" id="PF04851">
    <property type="entry name" value="ResIII"/>
    <property type="match status" value="1"/>
</dbReference>
<dbReference type="GO" id="GO:0004386">
    <property type="term" value="F:helicase activity"/>
    <property type="evidence" value="ECO:0007669"/>
    <property type="project" value="UniProtKB-KW"/>
</dbReference>
<feature type="domain" description="Helicase ATP-binding" evidence="5">
    <location>
        <begin position="39"/>
        <end position="205"/>
    </location>
</feature>
<keyword evidence="2" id="KW-0378">Hydrolase</keyword>
<gene>
    <name evidence="6" type="ORF">IAD15_08005</name>
</gene>
<keyword evidence="3 6" id="KW-0347">Helicase</keyword>
<name>A0A9D1HPS1_9FIRM</name>
<evidence type="ECO:0000256" key="4">
    <source>
        <dbReference type="ARBA" id="ARBA00022840"/>
    </source>
</evidence>
<reference evidence="6" key="2">
    <citation type="journal article" date="2021" name="PeerJ">
        <title>Extensive microbial diversity within the chicken gut microbiome revealed by metagenomics and culture.</title>
        <authorList>
            <person name="Gilroy R."/>
            <person name="Ravi A."/>
            <person name="Getino M."/>
            <person name="Pursley I."/>
            <person name="Horton D.L."/>
            <person name="Alikhan N.F."/>
            <person name="Baker D."/>
            <person name="Gharbi K."/>
            <person name="Hall N."/>
            <person name="Watson M."/>
            <person name="Adriaenssens E.M."/>
            <person name="Foster-Nyarko E."/>
            <person name="Jarju S."/>
            <person name="Secka A."/>
            <person name="Antonio M."/>
            <person name="Oren A."/>
            <person name="Chaudhuri R.R."/>
            <person name="La Ragione R."/>
            <person name="Hildebrand F."/>
            <person name="Pallen M.J."/>
        </authorList>
    </citation>
    <scope>NUCLEOTIDE SEQUENCE</scope>
    <source>
        <strain evidence="6">CHK195-11698</strain>
    </source>
</reference>
<dbReference type="SMART" id="SM00487">
    <property type="entry name" value="DEXDc"/>
    <property type="match status" value="1"/>
</dbReference>
<dbReference type="Proteomes" id="UP000824175">
    <property type="component" value="Unassembled WGS sequence"/>
</dbReference>
<reference evidence="6" key="1">
    <citation type="submission" date="2020-10" db="EMBL/GenBank/DDBJ databases">
        <authorList>
            <person name="Gilroy R."/>
        </authorList>
    </citation>
    <scope>NUCLEOTIDE SEQUENCE</scope>
    <source>
        <strain evidence="6">CHK195-11698</strain>
    </source>
</reference>
<evidence type="ECO:0000259" key="5">
    <source>
        <dbReference type="PROSITE" id="PS51192"/>
    </source>
</evidence>